<comment type="similarity">
    <text evidence="7">Belongs to the shikimate kinase family.</text>
</comment>
<organism evidence="8 9">
    <name type="scientific">Thermoactinomyces vulgaris</name>
    <dbReference type="NCBI Taxonomy" id="2026"/>
    <lineage>
        <taxon>Bacteria</taxon>
        <taxon>Bacillati</taxon>
        <taxon>Bacillota</taxon>
        <taxon>Bacilli</taxon>
        <taxon>Bacillales</taxon>
        <taxon>Thermoactinomycetaceae</taxon>
        <taxon>Thermoactinomyces</taxon>
    </lineage>
</organism>
<comment type="subcellular location">
    <subcellularLocation>
        <location evidence="7">Cytoplasm</location>
    </subcellularLocation>
</comment>
<gene>
    <name evidence="7" type="primary">aroK</name>
    <name evidence="8" type="ORF">I8U22_11390</name>
</gene>
<comment type="cofactor">
    <cofactor evidence="7">
        <name>Mg(2+)</name>
        <dbReference type="ChEBI" id="CHEBI:18420"/>
    </cofactor>
    <text evidence="7">Binds 1 Mg(2+) ion per subunit.</text>
</comment>
<keyword evidence="7" id="KW-0479">Metal-binding</keyword>
<dbReference type="InterPro" id="IPR000623">
    <property type="entry name" value="Shikimate_kinase/TSH1"/>
</dbReference>
<keyword evidence="5 7" id="KW-0067">ATP-binding</keyword>
<keyword evidence="7" id="KW-0963">Cytoplasm</keyword>
<comment type="pathway">
    <text evidence="7">Metabolic intermediate biosynthesis; chorismate biosynthesis; chorismate from D-erythrose 4-phosphate and phosphoenolpyruvate: step 5/7.</text>
</comment>
<evidence type="ECO:0000256" key="5">
    <source>
        <dbReference type="ARBA" id="ARBA00022840"/>
    </source>
</evidence>
<evidence type="ECO:0000256" key="4">
    <source>
        <dbReference type="ARBA" id="ARBA00022777"/>
    </source>
</evidence>
<evidence type="ECO:0000256" key="1">
    <source>
        <dbReference type="ARBA" id="ARBA00022605"/>
    </source>
</evidence>
<feature type="binding site" evidence="7">
    <location>
        <position position="90"/>
    </location>
    <ligand>
        <name>substrate</name>
    </ligand>
</feature>
<evidence type="ECO:0000313" key="8">
    <source>
        <dbReference type="EMBL" id="MBH8589412.1"/>
    </source>
</evidence>
<dbReference type="SUPFAM" id="SSF52540">
    <property type="entry name" value="P-loop containing nucleoside triphosphate hydrolases"/>
    <property type="match status" value="1"/>
</dbReference>
<dbReference type="PRINTS" id="PR01100">
    <property type="entry name" value="SHIKIMTKNASE"/>
</dbReference>
<comment type="function">
    <text evidence="7">Catalyzes the specific phosphorylation of the 3-hydroxyl group of shikimic acid using ATP as a cosubstrate.</text>
</comment>
<feature type="binding site" evidence="7">
    <location>
        <position position="67"/>
    </location>
    <ligand>
        <name>substrate</name>
    </ligand>
</feature>
<evidence type="ECO:0000256" key="2">
    <source>
        <dbReference type="ARBA" id="ARBA00022679"/>
    </source>
</evidence>
<protein>
    <recommendedName>
        <fullName evidence="7">Shikimate kinase</fullName>
        <shortName evidence="7">SK</shortName>
        <ecNumber evidence="7">2.7.1.71</ecNumber>
    </recommendedName>
</protein>
<comment type="caution">
    <text evidence="7">Lacks conserved residue(s) required for the propagation of feature annotation.</text>
</comment>
<name>A0ABS0QJQ6_THEVU</name>
<evidence type="ECO:0000256" key="7">
    <source>
        <dbReference type="HAMAP-Rule" id="MF_00109"/>
    </source>
</evidence>
<dbReference type="RefSeq" id="WP_121874460.1">
    <property type="nucleotide sequence ID" value="NZ_JACEIS010000009.1"/>
</dbReference>
<dbReference type="HAMAP" id="MF_00109">
    <property type="entry name" value="Shikimate_kinase"/>
    <property type="match status" value="1"/>
</dbReference>
<comment type="caution">
    <text evidence="8">The sequence shown here is derived from an EMBL/GenBank/DDBJ whole genome shotgun (WGS) entry which is preliminary data.</text>
</comment>
<dbReference type="Gene3D" id="3.40.50.300">
    <property type="entry name" value="P-loop containing nucleotide triphosphate hydrolases"/>
    <property type="match status" value="1"/>
</dbReference>
<evidence type="ECO:0000256" key="3">
    <source>
        <dbReference type="ARBA" id="ARBA00022741"/>
    </source>
</evidence>
<dbReference type="Pfam" id="PF01202">
    <property type="entry name" value="SKI"/>
    <property type="match status" value="1"/>
</dbReference>
<dbReference type="InterPro" id="IPR031322">
    <property type="entry name" value="Shikimate/glucono_kinase"/>
</dbReference>
<dbReference type="EMBL" id="JAECVU010000007">
    <property type="protein sequence ID" value="MBH8589412.1"/>
    <property type="molecule type" value="Genomic_DNA"/>
</dbReference>
<evidence type="ECO:0000313" key="9">
    <source>
        <dbReference type="Proteomes" id="UP000641910"/>
    </source>
</evidence>
<keyword evidence="6 7" id="KW-0057">Aromatic amino acid biosynthesis</keyword>
<dbReference type="Proteomes" id="UP000641910">
    <property type="component" value="Unassembled WGS sequence"/>
</dbReference>
<keyword evidence="9" id="KW-1185">Reference proteome</keyword>
<feature type="binding site" evidence="7">
    <location>
        <position position="130"/>
    </location>
    <ligand>
        <name>ATP</name>
        <dbReference type="ChEBI" id="CHEBI:30616"/>
    </ligand>
</feature>
<keyword evidence="4 7" id="KW-0418">Kinase</keyword>
<reference evidence="8 9" key="1">
    <citation type="submission" date="2020-12" db="EMBL/GenBank/DDBJ databases">
        <title>WGS of Thermoactinomyces spp.</title>
        <authorList>
            <person name="Cheng K."/>
        </authorList>
    </citation>
    <scope>NUCLEOTIDE SEQUENCE [LARGE SCALE GENOMIC DNA]</scope>
    <source>
        <strain evidence="9">CICC 10650\ACCC 41061</strain>
    </source>
</reference>
<feature type="binding site" evidence="7">
    <location>
        <begin position="21"/>
        <end position="26"/>
    </location>
    <ligand>
        <name>ATP</name>
        <dbReference type="ChEBI" id="CHEBI:30616"/>
    </ligand>
</feature>
<comment type="catalytic activity">
    <reaction evidence="7">
        <text>shikimate + ATP = 3-phosphoshikimate + ADP + H(+)</text>
        <dbReference type="Rhea" id="RHEA:13121"/>
        <dbReference type="ChEBI" id="CHEBI:15378"/>
        <dbReference type="ChEBI" id="CHEBI:30616"/>
        <dbReference type="ChEBI" id="CHEBI:36208"/>
        <dbReference type="ChEBI" id="CHEBI:145989"/>
        <dbReference type="ChEBI" id="CHEBI:456216"/>
        <dbReference type="EC" id="2.7.1.71"/>
    </reaction>
</comment>
<dbReference type="GO" id="GO:0016301">
    <property type="term" value="F:kinase activity"/>
    <property type="evidence" value="ECO:0007669"/>
    <property type="project" value="UniProtKB-KW"/>
</dbReference>
<comment type="subunit">
    <text evidence="7">Monomer.</text>
</comment>
<feature type="binding site" evidence="7">
    <location>
        <position position="43"/>
    </location>
    <ligand>
        <name>substrate</name>
    </ligand>
</feature>
<sequence>MKEPDGLSCQERNLVLIGFMGAGKTTVGKQVAGRLGFDFVDTDRELEKVLHMSVPQIFARKGEAWFRRQERNLIVRLCAGEQRKVLSLGGGAYLQKEVRRVCLEHGLVVFLDVSWEYWKKERYPRIRDNRPVLQNKTMEEIKGLFFERRRQYVLSHASIAITNRKDAEQAAGRIAAFLRRARESEKAKP</sequence>
<dbReference type="EC" id="2.7.1.71" evidence="7"/>
<keyword evidence="2 7" id="KW-0808">Transferase</keyword>
<dbReference type="InterPro" id="IPR027417">
    <property type="entry name" value="P-loop_NTPase"/>
</dbReference>
<keyword evidence="7" id="KW-0460">Magnesium</keyword>
<accession>A0ABS0QJQ6</accession>
<dbReference type="PANTHER" id="PTHR21087">
    <property type="entry name" value="SHIKIMATE KINASE"/>
    <property type="match status" value="1"/>
</dbReference>
<feature type="binding site" evidence="7">
    <location>
        <position position="25"/>
    </location>
    <ligand>
        <name>Mg(2+)</name>
        <dbReference type="ChEBI" id="CHEBI:18420"/>
    </ligand>
</feature>
<feature type="binding site" evidence="7">
    <location>
        <position position="148"/>
    </location>
    <ligand>
        <name>substrate</name>
    </ligand>
</feature>
<keyword evidence="1 7" id="KW-0028">Amino-acid biosynthesis</keyword>
<dbReference type="PANTHER" id="PTHR21087:SF16">
    <property type="entry name" value="SHIKIMATE KINASE 1, CHLOROPLASTIC"/>
    <property type="match status" value="1"/>
</dbReference>
<evidence type="ECO:0000256" key="6">
    <source>
        <dbReference type="ARBA" id="ARBA00023141"/>
    </source>
</evidence>
<keyword evidence="3 7" id="KW-0547">Nucleotide-binding</keyword>
<proteinExistence type="inferred from homology"/>
<dbReference type="CDD" id="cd00464">
    <property type="entry name" value="SK"/>
    <property type="match status" value="1"/>
</dbReference>